<feature type="region of interest" description="Disordered" evidence="2">
    <location>
        <begin position="334"/>
        <end position="362"/>
    </location>
</feature>
<feature type="compositionally biased region" description="Polar residues" evidence="2">
    <location>
        <begin position="334"/>
        <end position="347"/>
    </location>
</feature>
<evidence type="ECO:0000256" key="2">
    <source>
        <dbReference type="SAM" id="MobiDB-lite"/>
    </source>
</evidence>
<dbReference type="Proteomes" id="UP000054248">
    <property type="component" value="Unassembled WGS sequence"/>
</dbReference>
<feature type="coiled-coil region" evidence="1">
    <location>
        <begin position="188"/>
        <end position="222"/>
    </location>
</feature>
<dbReference type="HOGENOM" id="CLU_032166_0_0_1"/>
<name>A0A0C3QM94_9AGAM</name>
<dbReference type="AlphaFoldDB" id="A0A0C3QM94"/>
<feature type="compositionally biased region" description="Acidic residues" evidence="2">
    <location>
        <begin position="64"/>
        <end position="103"/>
    </location>
</feature>
<evidence type="ECO:0000256" key="1">
    <source>
        <dbReference type="SAM" id="Coils"/>
    </source>
</evidence>
<dbReference type="EMBL" id="KN823001">
    <property type="protein sequence ID" value="KIO27919.1"/>
    <property type="molecule type" value="Genomic_DNA"/>
</dbReference>
<proteinExistence type="predicted"/>
<keyword evidence="1" id="KW-0175">Coiled coil</keyword>
<gene>
    <name evidence="3" type="ORF">M407DRAFT_7036</name>
</gene>
<evidence type="ECO:0000313" key="4">
    <source>
        <dbReference type="Proteomes" id="UP000054248"/>
    </source>
</evidence>
<organism evidence="3 4">
    <name type="scientific">Tulasnella calospora MUT 4182</name>
    <dbReference type="NCBI Taxonomy" id="1051891"/>
    <lineage>
        <taxon>Eukaryota</taxon>
        <taxon>Fungi</taxon>
        <taxon>Dikarya</taxon>
        <taxon>Basidiomycota</taxon>
        <taxon>Agaricomycotina</taxon>
        <taxon>Agaricomycetes</taxon>
        <taxon>Cantharellales</taxon>
        <taxon>Tulasnellaceae</taxon>
        <taxon>Tulasnella</taxon>
    </lineage>
</organism>
<evidence type="ECO:0000313" key="3">
    <source>
        <dbReference type="EMBL" id="KIO27919.1"/>
    </source>
</evidence>
<feature type="region of interest" description="Disordered" evidence="2">
    <location>
        <begin position="1"/>
        <end position="107"/>
    </location>
</feature>
<feature type="region of interest" description="Disordered" evidence="2">
    <location>
        <begin position="240"/>
        <end position="261"/>
    </location>
</feature>
<reference evidence="4" key="2">
    <citation type="submission" date="2015-01" db="EMBL/GenBank/DDBJ databases">
        <title>Evolutionary Origins and Diversification of the Mycorrhizal Mutualists.</title>
        <authorList>
            <consortium name="DOE Joint Genome Institute"/>
            <consortium name="Mycorrhizal Genomics Consortium"/>
            <person name="Kohler A."/>
            <person name="Kuo A."/>
            <person name="Nagy L.G."/>
            <person name="Floudas D."/>
            <person name="Copeland A."/>
            <person name="Barry K.W."/>
            <person name="Cichocki N."/>
            <person name="Veneault-Fourrey C."/>
            <person name="LaButti K."/>
            <person name="Lindquist E.A."/>
            <person name="Lipzen A."/>
            <person name="Lundell T."/>
            <person name="Morin E."/>
            <person name="Murat C."/>
            <person name="Riley R."/>
            <person name="Ohm R."/>
            <person name="Sun H."/>
            <person name="Tunlid A."/>
            <person name="Henrissat B."/>
            <person name="Grigoriev I.V."/>
            <person name="Hibbett D.S."/>
            <person name="Martin F."/>
        </authorList>
    </citation>
    <scope>NUCLEOTIDE SEQUENCE [LARGE SCALE GENOMIC DNA]</scope>
    <source>
        <strain evidence="4">MUT 4182</strain>
    </source>
</reference>
<accession>A0A0C3QM94</accession>
<feature type="compositionally biased region" description="Basic and acidic residues" evidence="2">
    <location>
        <begin position="1"/>
        <end position="30"/>
    </location>
</feature>
<feature type="compositionally biased region" description="Low complexity" evidence="2">
    <location>
        <begin position="348"/>
        <end position="362"/>
    </location>
</feature>
<sequence length="461" mass="50496">MTAPDDIRDAVVDSRRTTGEETRLDNEGKTTDASPKQAPPPGDGIAEGGMPSAAKDRLVAEVDFILDQEEIENVDDEQAFNEEADPEREEEYEDESSEEEEPGELERGLTMGGVKAQVNPAIILEYQVAAAEQLRNTSISSAFTYKEHRRANAGAMGFIDLKDVNSLKLAWKLSTAKKNQLPAEFSRAKDLTKVINSYRAALEKERKKKADWEKKVKDGKAASKKAPLLQDIVIMVSRVGDGPKKGKGKTNDDDKEASAAADTKTDVTFYKSAHARFPCAKDLMAVCFLDPFGNHHHVTPTDVNLWETLSKQNPDKYSVNEIPQEIQVSMNASIVRQSASSKEAPNQSGTAPNTASASASAPTLSNNFPQGIMFPGSAFPFHSYFNGIDLSLMAMYPPTPFGYNPFICPPGHGYDRVGIYGAPPSPACPEVAINYPRVTMWFESHVDMNPERVSDGESYAH</sequence>
<protein>
    <submittedName>
        <fullName evidence="3">Uncharacterized protein</fullName>
    </submittedName>
</protein>
<feature type="compositionally biased region" description="Basic and acidic residues" evidence="2">
    <location>
        <begin position="241"/>
        <end position="252"/>
    </location>
</feature>
<keyword evidence="4" id="KW-1185">Reference proteome</keyword>
<reference evidence="3 4" key="1">
    <citation type="submission" date="2014-04" db="EMBL/GenBank/DDBJ databases">
        <authorList>
            <consortium name="DOE Joint Genome Institute"/>
            <person name="Kuo A."/>
            <person name="Girlanda M."/>
            <person name="Perotto S."/>
            <person name="Kohler A."/>
            <person name="Nagy L.G."/>
            <person name="Floudas D."/>
            <person name="Copeland A."/>
            <person name="Barry K.W."/>
            <person name="Cichocki N."/>
            <person name="Veneault-Fourrey C."/>
            <person name="LaButti K."/>
            <person name="Lindquist E.A."/>
            <person name="Lipzen A."/>
            <person name="Lundell T."/>
            <person name="Morin E."/>
            <person name="Murat C."/>
            <person name="Sun H."/>
            <person name="Tunlid A."/>
            <person name="Henrissat B."/>
            <person name="Grigoriev I.V."/>
            <person name="Hibbett D.S."/>
            <person name="Martin F."/>
            <person name="Nordberg H.P."/>
            <person name="Cantor M.N."/>
            <person name="Hua S.X."/>
        </authorList>
    </citation>
    <scope>NUCLEOTIDE SEQUENCE [LARGE SCALE GENOMIC DNA]</scope>
    <source>
        <strain evidence="3 4">MUT 4182</strain>
    </source>
</reference>